<dbReference type="InterPro" id="IPR002942">
    <property type="entry name" value="S4_RNA-bd"/>
</dbReference>
<accession>A0A2P6MKB2</accession>
<sequence length="272" mass="29754">MKKERIDLLLVEQGLVESREKAKRSIMAGLVLADGQRVDKAGMKVPVDAELRLKGQESPYVGRGGLKLERALQLFPLQVKDKIVLDVGASTGGFTDCALQHGASLVYAVDVGYNQLAWKLRRHEQVVVMERTNFRYAGLEDFTEGRPHTAVMDVSFISIRLMLPVIKSILPAEGEVMALIKPQFEAGREDVGRKGIVRDPAVHERVIKEMIAFAESLGYAPKGIAPSPIRGGGGNREFLLYLTCSGEGSITAGDIAEALHEQERSSLEGTDE</sequence>
<comment type="similarity">
    <text evidence="2">Belongs to the TlyA family.</text>
</comment>
<name>A0A2P6MKB2_ALKUR</name>
<comment type="caution">
    <text evidence="5">The sequence shown here is derived from an EMBL/GenBank/DDBJ whole genome shotgun (WGS) entry which is preliminary data.</text>
</comment>
<dbReference type="InterPro" id="IPR004538">
    <property type="entry name" value="Hemolysin_A/TlyA"/>
</dbReference>
<dbReference type="Gene3D" id="3.10.290.10">
    <property type="entry name" value="RNA-binding S4 domain"/>
    <property type="match status" value="1"/>
</dbReference>
<dbReference type="InterPro" id="IPR036986">
    <property type="entry name" value="S4_RNA-bd_sf"/>
</dbReference>
<evidence type="ECO:0000256" key="2">
    <source>
        <dbReference type="ARBA" id="ARBA00029460"/>
    </source>
</evidence>
<dbReference type="SUPFAM" id="SSF53335">
    <property type="entry name" value="S-adenosyl-L-methionine-dependent methyltransferases"/>
    <property type="match status" value="1"/>
</dbReference>
<evidence type="ECO:0000259" key="4">
    <source>
        <dbReference type="SMART" id="SM00363"/>
    </source>
</evidence>
<reference evidence="5 6" key="1">
    <citation type="submission" date="2018-03" db="EMBL/GenBank/DDBJ databases">
        <title>Bacillus urumqiensis sp. nov., a moderately haloalkaliphilic bacterium isolated from a salt lake.</title>
        <authorList>
            <person name="Zhao B."/>
            <person name="Liao Z."/>
        </authorList>
    </citation>
    <scope>NUCLEOTIDE SEQUENCE [LARGE SCALE GENOMIC DNA]</scope>
    <source>
        <strain evidence="5 6">BZ-SZ-XJ18</strain>
    </source>
</reference>
<dbReference type="Pfam" id="PF01479">
    <property type="entry name" value="S4"/>
    <property type="match status" value="1"/>
</dbReference>
<evidence type="ECO:0000256" key="1">
    <source>
        <dbReference type="ARBA" id="ARBA00022884"/>
    </source>
</evidence>
<dbReference type="AlphaFoldDB" id="A0A2P6MKB2"/>
<dbReference type="PROSITE" id="PS50889">
    <property type="entry name" value="S4"/>
    <property type="match status" value="1"/>
</dbReference>
<keyword evidence="6" id="KW-1185">Reference proteome</keyword>
<feature type="domain" description="RNA-binding S4" evidence="4">
    <location>
        <begin position="4"/>
        <end position="67"/>
    </location>
</feature>
<dbReference type="PIRSF" id="PIRSF005578">
    <property type="entry name" value="TlyA"/>
    <property type="match status" value="1"/>
</dbReference>
<gene>
    <name evidence="5" type="ORF">C6I21_01950</name>
</gene>
<keyword evidence="5" id="KW-0489">Methyltransferase</keyword>
<dbReference type="InterPro" id="IPR047048">
    <property type="entry name" value="TlyA"/>
</dbReference>
<dbReference type="Pfam" id="PF01728">
    <property type="entry name" value="FtsJ"/>
    <property type="match status" value="1"/>
</dbReference>
<dbReference type="NCBIfam" id="TIGR00478">
    <property type="entry name" value="tly"/>
    <property type="match status" value="1"/>
</dbReference>
<dbReference type="SUPFAM" id="SSF55174">
    <property type="entry name" value="Alpha-L RNA-binding motif"/>
    <property type="match status" value="1"/>
</dbReference>
<keyword evidence="1 3" id="KW-0694">RNA-binding</keyword>
<dbReference type="GO" id="GO:0008168">
    <property type="term" value="F:methyltransferase activity"/>
    <property type="evidence" value="ECO:0007669"/>
    <property type="project" value="UniProtKB-KW"/>
</dbReference>
<proteinExistence type="inferred from homology"/>
<dbReference type="Gene3D" id="3.40.50.150">
    <property type="entry name" value="Vaccinia Virus protein VP39"/>
    <property type="match status" value="1"/>
</dbReference>
<dbReference type="SMART" id="SM00363">
    <property type="entry name" value="S4"/>
    <property type="match status" value="1"/>
</dbReference>
<dbReference type="GO" id="GO:0003723">
    <property type="term" value="F:RNA binding"/>
    <property type="evidence" value="ECO:0007669"/>
    <property type="project" value="UniProtKB-KW"/>
</dbReference>
<dbReference type="PANTHER" id="PTHR32319:SF0">
    <property type="entry name" value="BACTERIAL HEMOLYSIN-LIKE PROTEIN"/>
    <property type="match status" value="1"/>
</dbReference>
<protein>
    <submittedName>
        <fullName evidence="5">TlyA family rRNA (Cytidine-2'-O)-methyltransferase</fullName>
    </submittedName>
</protein>
<dbReference type="OrthoDB" id="9784736at2"/>
<evidence type="ECO:0000313" key="5">
    <source>
        <dbReference type="EMBL" id="PRO66716.1"/>
    </source>
</evidence>
<evidence type="ECO:0000256" key="3">
    <source>
        <dbReference type="PROSITE-ProRule" id="PRU00182"/>
    </source>
</evidence>
<keyword evidence="5" id="KW-0808">Transferase</keyword>
<organism evidence="5 6">
    <name type="scientific">Alkalicoccus urumqiensis</name>
    <name type="common">Bacillus urumqiensis</name>
    <dbReference type="NCBI Taxonomy" id="1548213"/>
    <lineage>
        <taxon>Bacteria</taxon>
        <taxon>Bacillati</taxon>
        <taxon>Bacillota</taxon>
        <taxon>Bacilli</taxon>
        <taxon>Bacillales</taxon>
        <taxon>Bacillaceae</taxon>
        <taxon>Alkalicoccus</taxon>
    </lineage>
</organism>
<evidence type="ECO:0000313" key="6">
    <source>
        <dbReference type="Proteomes" id="UP000243650"/>
    </source>
</evidence>
<dbReference type="InterPro" id="IPR002877">
    <property type="entry name" value="RNA_MeTrfase_FtsJ_dom"/>
</dbReference>
<dbReference type="CDD" id="cd00165">
    <property type="entry name" value="S4"/>
    <property type="match status" value="1"/>
</dbReference>
<dbReference type="EMBL" id="PVNS01000002">
    <property type="protein sequence ID" value="PRO66716.1"/>
    <property type="molecule type" value="Genomic_DNA"/>
</dbReference>
<dbReference type="Proteomes" id="UP000243650">
    <property type="component" value="Unassembled WGS sequence"/>
</dbReference>
<dbReference type="RefSeq" id="WP_105957752.1">
    <property type="nucleotide sequence ID" value="NZ_PVNS01000002.1"/>
</dbReference>
<dbReference type="GO" id="GO:0032259">
    <property type="term" value="P:methylation"/>
    <property type="evidence" value="ECO:0007669"/>
    <property type="project" value="UniProtKB-KW"/>
</dbReference>
<dbReference type="PANTHER" id="PTHR32319">
    <property type="entry name" value="BACTERIAL HEMOLYSIN-LIKE PROTEIN"/>
    <property type="match status" value="1"/>
</dbReference>
<dbReference type="InterPro" id="IPR029063">
    <property type="entry name" value="SAM-dependent_MTases_sf"/>
</dbReference>